<accession>A0A0A9WUF8</accession>
<protein>
    <submittedName>
        <fullName evidence="3">Retrotransposon gag domain-containing protein 1</fullName>
    </submittedName>
</protein>
<evidence type="ECO:0000256" key="2">
    <source>
        <dbReference type="SAM" id="MobiDB-lite"/>
    </source>
</evidence>
<reference evidence="3" key="1">
    <citation type="journal article" date="2014" name="PLoS ONE">
        <title>Transcriptome-Based Identification of ABC Transporters in the Western Tarnished Plant Bug Lygus hesperus.</title>
        <authorList>
            <person name="Hull J.J."/>
            <person name="Chaney K."/>
            <person name="Geib S.M."/>
            <person name="Fabrick J.A."/>
            <person name="Brent C.S."/>
            <person name="Walsh D."/>
            <person name="Lavine L.C."/>
        </authorList>
    </citation>
    <scope>NUCLEOTIDE SEQUENCE</scope>
</reference>
<name>A0A0A9WUF8_LYGHE</name>
<feature type="coiled-coil region" evidence="1">
    <location>
        <begin position="39"/>
        <end position="66"/>
    </location>
</feature>
<feature type="compositionally biased region" description="Polar residues" evidence="2">
    <location>
        <begin position="17"/>
        <end position="26"/>
    </location>
</feature>
<gene>
    <name evidence="3" type="primary">RGAG1</name>
    <name evidence="3" type="ORF">CM83_102564</name>
</gene>
<sequence length="110" mass="12183">MHAETTGMRSGGMSRPDTPSSGSLASGPNDVPAKLLAEIAAMDYEMKILENKIKSKQEEEQRLLEAKYSNLTSLSSLRKQVTSLQERERSFTTSMNKSVDRGRVDLYKAA</sequence>
<evidence type="ECO:0000313" key="3">
    <source>
        <dbReference type="EMBL" id="JAG10098.1"/>
    </source>
</evidence>
<feature type="region of interest" description="Disordered" evidence="2">
    <location>
        <begin position="1"/>
        <end position="30"/>
    </location>
</feature>
<evidence type="ECO:0000256" key="1">
    <source>
        <dbReference type="SAM" id="Coils"/>
    </source>
</evidence>
<proteinExistence type="predicted"/>
<organism evidence="3">
    <name type="scientific">Lygus hesperus</name>
    <name type="common">Western plant bug</name>
    <dbReference type="NCBI Taxonomy" id="30085"/>
    <lineage>
        <taxon>Eukaryota</taxon>
        <taxon>Metazoa</taxon>
        <taxon>Ecdysozoa</taxon>
        <taxon>Arthropoda</taxon>
        <taxon>Hexapoda</taxon>
        <taxon>Insecta</taxon>
        <taxon>Pterygota</taxon>
        <taxon>Neoptera</taxon>
        <taxon>Paraneoptera</taxon>
        <taxon>Hemiptera</taxon>
        <taxon>Heteroptera</taxon>
        <taxon>Panheteroptera</taxon>
        <taxon>Cimicomorpha</taxon>
        <taxon>Miridae</taxon>
        <taxon>Mirini</taxon>
        <taxon>Lygus</taxon>
    </lineage>
</organism>
<dbReference type="EMBL" id="GBHO01033506">
    <property type="protein sequence ID" value="JAG10098.1"/>
    <property type="molecule type" value="Transcribed_RNA"/>
</dbReference>
<keyword evidence="1" id="KW-0175">Coiled coil</keyword>
<dbReference type="AlphaFoldDB" id="A0A0A9WUF8"/>
<reference evidence="3" key="2">
    <citation type="submission" date="2014-07" db="EMBL/GenBank/DDBJ databases">
        <authorList>
            <person name="Hull J."/>
        </authorList>
    </citation>
    <scope>NUCLEOTIDE SEQUENCE</scope>
</reference>